<keyword evidence="4" id="KW-1185">Reference proteome</keyword>
<accession>A0A1B2JCN5</accession>
<dbReference type="SUPFAM" id="SSF48097">
    <property type="entry name" value="Regulator of G-protein signaling, RGS"/>
    <property type="match status" value="1"/>
</dbReference>
<evidence type="ECO:0000256" key="1">
    <source>
        <dbReference type="SAM" id="MobiDB-lite"/>
    </source>
</evidence>
<feature type="region of interest" description="Disordered" evidence="1">
    <location>
        <begin position="216"/>
        <end position="262"/>
    </location>
</feature>
<dbReference type="Proteomes" id="UP000094565">
    <property type="component" value="Chromosome 2"/>
</dbReference>
<dbReference type="Pfam" id="PF00615">
    <property type="entry name" value="RGS"/>
    <property type="match status" value="1"/>
</dbReference>
<proteinExistence type="predicted"/>
<protein>
    <submittedName>
        <fullName evidence="3">BA75_02236T0</fullName>
    </submittedName>
</protein>
<dbReference type="EMBL" id="CP014585">
    <property type="protein sequence ID" value="ANZ75772.1"/>
    <property type="molecule type" value="Genomic_DNA"/>
</dbReference>
<evidence type="ECO:0000259" key="2">
    <source>
        <dbReference type="Pfam" id="PF00615"/>
    </source>
</evidence>
<dbReference type="InterPro" id="IPR016137">
    <property type="entry name" value="RGS"/>
</dbReference>
<dbReference type="InterPro" id="IPR036305">
    <property type="entry name" value="RGS_sf"/>
</dbReference>
<evidence type="ECO:0000313" key="4">
    <source>
        <dbReference type="Proteomes" id="UP000094565"/>
    </source>
</evidence>
<dbReference type="InterPro" id="IPR044926">
    <property type="entry name" value="RGS_subdomain_2"/>
</dbReference>
<feature type="compositionally biased region" description="Low complexity" evidence="1">
    <location>
        <begin position="290"/>
        <end position="308"/>
    </location>
</feature>
<dbReference type="Gene3D" id="1.10.167.10">
    <property type="entry name" value="Regulator of G-protein Signalling 4, domain 2"/>
    <property type="match status" value="1"/>
</dbReference>
<sequence>MPTVLSLEELVLRCCRSGCQDLDDPQGLGSSDASTSKFENIVKKLYNSENLAYLKKVYEYEQEWNRVHEDDISDLFGGETERCKDCICENEPPFVTSVKHIDDFQENTAKKMHISSLDRKRNDDQEFEFLNSELSDDTTDDSELTFLWRQIIDNYIRESSTSQINVSASIRKNLLLEDDFQGPHHPQVFFDSKNSVLRLLRDNVYMEFLSDIRGRDTSQENSKITGASGKQIPNKDNHISAVDPNSITSPQSSLKPQTSSTSLSTSTCSSCAQLALHQVLHTELNPVVSPTPLGPCGVTPTTTTGLVGTKKHLKSRFRPESSIKEDTDKDSSLSSNKSSLLSKSLSSWKRRIKKEP</sequence>
<feature type="compositionally biased region" description="Basic and acidic residues" evidence="1">
    <location>
        <begin position="317"/>
        <end position="331"/>
    </location>
</feature>
<feature type="compositionally biased region" description="Low complexity" evidence="1">
    <location>
        <begin position="248"/>
        <end position="262"/>
    </location>
</feature>
<feature type="compositionally biased region" description="Low complexity" evidence="1">
    <location>
        <begin position="332"/>
        <end position="347"/>
    </location>
</feature>
<evidence type="ECO:0000313" key="3">
    <source>
        <dbReference type="EMBL" id="ANZ75772.1"/>
    </source>
</evidence>
<feature type="domain" description="RGS" evidence="2">
    <location>
        <begin position="125"/>
        <end position="211"/>
    </location>
</feature>
<organism evidence="3 4">
    <name type="scientific">Komagataella pastoris</name>
    <name type="common">Yeast</name>
    <name type="synonym">Pichia pastoris</name>
    <dbReference type="NCBI Taxonomy" id="4922"/>
    <lineage>
        <taxon>Eukaryota</taxon>
        <taxon>Fungi</taxon>
        <taxon>Dikarya</taxon>
        <taxon>Ascomycota</taxon>
        <taxon>Saccharomycotina</taxon>
        <taxon>Pichiomycetes</taxon>
        <taxon>Pichiales</taxon>
        <taxon>Pichiaceae</taxon>
        <taxon>Komagataella</taxon>
    </lineage>
</organism>
<gene>
    <name evidence="3" type="ORF">ATY40_BA7502236</name>
</gene>
<reference evidence="3 4" key="1">
    <citation type="submission" date="2016-02" db="EMBL/GenBank/DDBJ databases">
        <title>Comparative genomic and transcriptomic foundation for Pichia pastoris.</title>
        <authorList>
            <person name="Love K.R."/>
            <person name="Shah K.A."/>
            <person name="Whittaker C.A."/>
            <person name="Wu J."/>
            <person name="Bartlett M.C."/>
            <person name="Ma D."/>
            <person name="Leeson R.L."/>
            <person name="Priest M."/>
            <person name="Young S.K."/>
            <person name="Love J.C."/>
        </authorList>
    </citation>
    <scope>NUCLEOTIDE SEQUENCE [LARGE SCALE GENOMIC DNA]</scope>
    <source>
        <strain evidence="3 4">ATCC 28485</strain>
    </source>
</reference>
<name>A0A1B2JCN5_PICPA</name>
<dbReference type="AlphaFoldDB" id="A0A1B2JCN5"/>
<dbReference type="OrthoDB" id="4097096at2759"/>
<feature type="region of interest" description="Disordered" evidence="1">
    <location>
        <begin position="287"/>
        <end position="356"/>
    </location>
</feature>